<gene>
    <name evidence="4" type="ORF">FB564_2029</name>
    <name evidence="3" type="ORF">Sar04_38210</name>
</gene>
<evidence type="ECO:0008006" key="7">
    <source>
        <dbReference type="Google" id="ProtNLM"/>
    </source>
</evidence>
<dbReference type="Proteomes" id="UP000677457">
    <property type="component" value="Unassembled WGS sequence"/>
</dbReference>
<feature type="transmembrane region" description="Helical" evidence="2">
    <location>
        <begin position="129"/>
        <end position="148"/>
    </location>
</feature>
<keyword evidence="6" id="KW-1185">Reference proteome</keyword>
<feature type="compositionally biased region" description="Acidic residues" evidence="1">
    <location>
        <begin position="337"/>
        <end position="353"/>
    </location>
</feature>
<accession>A0A542XM15</accession>
<name>A0A542XM15_SALAC</name>
<evidence type="ECO:0000256" key="2">
    <source>
        <dbReference type="SAM" id="Phobius"/>
    </source>
</evidence>
<dbReference type="GeneID" id="93771288"/>
<evidence type="ECO:0000256" key="1">
    <source>
        <dbReference type="SAM" id="MobiDB-lite"/>
    </source>
</evidence>
<dbReference type="EMBL" id="BOQM01000030">
    <property type="protein sequence ID" value="GIM87085.1"/>
    <property type="molecule type" value="Genomic_DNA"/>
</dbReference>
<proteinExistence type="predicted"/>
<dbReference type="RefSeq" id="WP_142116334.1">
    <property type="nucleotide sequence ID" value="NZ_BOQM01000030.1"/>
</dbReference>
<evidence type="ECO:0000313" key="3">
    <source>
        <dbReference type="EMBL" id="GIM87085.1"/>
    </source>
</evidence>
<keyword evidence="2" id="KW-0472">Membrane</keyword>
<keyword evidence="2" id="KW-1133">Transmembrane helix</keyword>
<protein>
    <recommendedName>
        <fullName evidence="7">DUF2637 domain-containing protein</fullName>
    </recommendedName>
</protein>
<keyword evidence="2" id="KW-0812">Transmembrane</keyword>
<feature type="region of interest" description="Disordered" evidence="1">
    <location>
        <begin position="1"/>
        <end position="28"/>
    </location>
</feature>
<comment type="caution">
    <text evidence="4">The sequence shown here is derived from an EMBL/GenBank/DDBJ whole genome shotgun (WGS) entry which is preliminary data.</text>
</comment>
<dbReference type="Proteomes" id="UP000315983">
    <property type="component" value="Unassembled WGS sequence"/>
</dbReference>
<feature type="transmembrane region" description="Helical" evidence="2">
    <location>
        <begin position="69"/>
        <end position="92"/>
    </location>
</feature>
<dbReference type="EMBL" id="VFOL01000001">
    <property type="protein sequence ID" value="TQL36895.1"/>
    <property type="molecule type" value="Genomic_DNA"/>
</dbReference>
<feature type="region of interest" description="Disordered" evidence="1">
    <location>
        <begin position="278"/>
        <end position="353"/>
    </location>
</feature>
<evidence type="ECO:0000313" key="4">
    <source>
        <dbReference type="EMBL" id="TQL36895.1"/>
    </source>
</evidence>
<evidence type="ECO:0000313" key="6">
    <source>
        <dbReference type="Proteomes" id="UP000677457"/>
    </source>
</evidence>
<evidence type="ECO:0000313" key="5">
    <source>
        <dbReference type="Proteomes" id="UP000315983"/>
    </source>
</evidence>
<sequence>MTDNPDTHIQANHDTADHPGRRRPSSDGSAGWSARWAYPFYAVAVTGAVIGQTWVALEHLSWSPAVPVPVRVLLVLPFALCLELLAMALAAMADERMRLGERAYSLRVYSSAVSAVAVGIQVAGHWPDLYWAAVFGVLSSSAYALWMLHAAARRRDALRAAGKLADTAPDYGLRRRIRHPILTARAAELAREGHRDATTGQRRPLALFESLRAAEQAISAEKRRPAVARAVAEVVRADQHDPRMADIAVRTLDLDRLAAELASRVNYSAWADRLAPAITAPTPTPTNSDTNRPDLPEASEPEQPHQPAATPDPNATSPHPEAQPVPKPDSRDHDDHDGEDYGPDDDVDDGEEFGADDVDLAADLAPLLPAARAARDDLTREGRTVSRDALAHRLRRDGHAIRNNRVSELLNALRREEATRNGHLKVPA</sequence>
<reference evidence="3 6" key="2">
    <citation type="submission" date="2021-03" db="EMBL/GenBank/DDBJ databases">
        <title>Whole genome shotgun sequence of Salinispora arenicola NBRC 105043.</title>
        <authorList>
            <person name="Komaki H."/>
            <person name="Tamura T."/>
        </authorList>
    </citation>
    <scope>NUCLEOTIDE SEQUENCE [LARGE SCALE GENOMIC DNA]</scope>
    <source>
        <strain evidence="3 6">NBRC 105043</strain>
    </source>
</reference>
<feature type="compositionally biased region" description="Polar residues" evidence="1">
    <location>
        <begin position="1"/>
        <end position="13"/>
    </location>
</feature>
<reference evidence="4 5" key="1">
    <citation type="submission" date="2019-06" db="EMBL/GenBank/DDBJ databases">
        <title>Sequencing the genomes of 1000 actinobacteria strains.</title>
        <authorList>
            <person name="Klenk H.-P."/>
        </authorList>
    </citation>
    <scope>NUCLEOTIDE SEQUENCE [LARGE SCALE GENOMIC DNA]</scope>
    <source>
        <strain evidence="4 5">DSM 44819</strain>
    </source>
</reference>
<organism evidence="4 5">
    <name type="scientific">Salinispora arenicola</name>
    <dbReference type="NCBI Taxonomy" id="168697"/>
    <lineage>
        <taxon>Bacteria</taxon>
        <taxon>Bacillati</taxon>
        <taxon>Actinomycetota</taxon>
        <taxon>Actinomycetes</taxon>
        <taxon>Micromonosporales</taxon>
        <taxon>Micromonosporaceae</taxon>
        <taxon>Salinispora</taxon>
    </lineage>
</organism>
<feature type="transmembrane region" description="Helical" evidence="2">
    <location>
        <begin position="104"/>
        <end position="123"/>
    </location>
</feature>
<dbReference type="AlphaFoldDB" id="A0A542XM15"/>
<feature type="transmembrane region" description="Helical" evidence="2">
    <location>
        <begin position="36"/>
        <end position="57"/>
    </location>
</feature>